<sequence>MGKLDIEEVNPHLRGGRVENHIGKNTLCSPEQDLSLDLPVLCSLAKHEISVLANYATKAGKVVLQSRKAGHDREGPGKSPQDDTSSDQSAEGFLCPKCLKAFPTPETLQSHYETDHEGQRLSVLKTLTRHSFLVVTISEGSEAGTNTVLVSRDGAESSPAQFRQTAPARSTMKKRGDK</sequence>
<proteinExistence type="predicted"/>
<feature type="domain" description="C2H2-type" evidence="3">
    <location>
        <begin position="93"/>
        <end position="121"/>
    </location>
</feature>
<name>A0A7R9DDN0_TIMPO</name>
<organism evidence="4">
    <name type="scientific">Timema poppense</name>
    <name type="common">Walking stick</name>
    <dbReference type="NCBI Taxonomy" id="170557"/>
    <lineage>
        <taxon>Eukaryota</taxon>
        <taxon>Metazoa</taxon>
        <taxon>Ecdysozoa</taxon>
        <taxon>Arthropoda</taxon>
        <taxon>Hexapoda</taxon>
        <taxon>Insecta</taxon>
        <taxon>Pterygota</taxon>
        <taxon>Neoptera</taxon>
        <taxon>Polyneoptera</taxon>
        <taxon>Phasmatodea</taxon>
        <taxon>Timematodea</taxon>
        <taxon>Timematoidea</taxon>
        <taxon>Timematidae</taxon>
        <taxon>Timema</taxon>
    </lineage>
</organism>
<feature type="compositionally biased region" description="Polar residues" evidence="2">
    <location>
        <begin position="158"/>
        <end position="168"/>
    </location>
</feature>
<gene>
    <name evidence="4" type="ORF">TPSB3V08_LOCUS8632</name>
</gene>
<evidence type="ECO:0000259" key="3">
    <source>
        <dbReference type="PROSITE" id="PS50157"/>
    </source>
</evidence>
<dbReference type="InterPro" id="IPR013087">
    <property type="entry name" value="Znf_C2H2_type"/>
</dbReference>
<keyword evidence="1" id="KW-0479">Metal-binding</keyword>
<protein>
    <recommendedName>
        <fullName evidence="3">C2H2-type domain-containing protein</fullName>
    </recommendedName>
</protein>
<dbReference type="EMBL" id="OD006317">
    <property type="protein sequence ID" value="CAD7412794.1"/>
    <property type="molecule type" value="Genomic_DNA"/>
</dbReference>
<dbReference type="AlphaFoldDB" id="A0A7R9DDN0"/>
<dbReference type="PROSITE" id="PS00028">
    <property type="entry name" value="ZINC_FINGER_C2H2_1"/>
    <property type="match status" value="1"/>
</dbReference>
<reference evidence="4" key="1">
    <citation type="submission" date="2020-11" db="EMBL/GenBank/DDBJ databases">
        <authorList>
            <person name="Tran Van P."/>
        </authorList>
    </citation>
    <scope>NUCLEOTIDE SEQUENCE</scope>
</reference>
<accession>A0A7R9DDN0</accession>
<evidence type="ECO:0000256" key="2">
    <source>
        <dbReference type="SAM" id="MobiDB-lite"/>
    </source>
</evidence>
<dbReference type="GO" id="GO:0008270">
    <property type="term" value="F:zinc ion binding"/>
    <property type="evidence" value="ECO:0007669"/>
    <property type="project" value="UniProtKB-KW"/>
</dbReference>
<feature type="region of interest" description="Disordered" evidence="2">
    <location>
        <begin position="152"/>
        <end position="178"/>
    </location>
</feature>
<dbReference type="PROSITE" id="PS50157">
    <property type="entry name" value="ZINC_FINGER_C2H2_2"/>
    <property type="match status" value="1"/>
</dbReference>
<feature type="region of interest" description="Disordered" evidence="2">
    <location>
        <begin position="66"/>
        <end position="90"/>
    </location>
</feature>
<evidence type="ECO:0000256" key="1">
    <source>
        <dbReference type="PROSITE-ProRule" id="PRU00042"/>
    </source>
</evidence>
<keyword evidence="1" id="KW-0863">Zinc-finger</keyword>
<evidence type="ECO:0000313" key="4">
    <source>
        <dbReference type="EMBL" id="CAD7412794.1"/>
    </source>
</evidence>
<keyword evidence="1" id="KW-0862">Zinc</keyword>